<evidence type="ECO:0000313" key="2">
    <source>
        <dbReference type="EMBL" id="BAH40387.1"/>
    </source>
</evidence>
<feature type="transmembrane region" description="Helical" evidence="1">
    <location>
        <begin position="157"/>
        <end position="179"/>
    </location>
</feature>
<protein>
    <submittedName>
        <fullName evidence="2">Hypothetical membrane protein</fullName>
    </submittedName>
</protein>
<keyword evidence="3" id="KW-1185">Reference proteome</keyword>
<feature type="transmembrane region" description="Helical" evidence="1">
    <location>
        <begin position="124"/>
        <end position="145"/>
    </location>
</feature>
<dbReference type="EMBL" id="AP009153">
    <property type="protein sequence ID" value="BAH40387.1"/>
    <property type="molecule type" value="Genomic_DNA"/>
</dbReference>
<keyword evidence="1" id="KW-1133">Transmembrane helix</keyword>
<gene>
    <name evidence="2" type="ordered locus">GAU_3345</name>
</gene>
<evidence type="ECO:0000313" key="3">
    <source>
        <dbReference type="Proteomes" id="UP000002209"/>
    </source>
</evidence>
<proteinExistence type="predicted"/>
<dbReference type="STRING" id="379066.GAU_3345"/>
<evidence type="ECO:0000256" key="1">
    <source>
        <dbReference type="SAM" id="Phobius"/>
    </source>
</evidence>
<dbReference type="AlphaFoldDB" id="C1AD10"/>
<reference evidence="3" key="1">
    <citation type="submission" date="2006-03" db="EMBL/GenBank/DDBJ databases">
        <title>Complete genome sequence of Gemmatimonas aurantiaca T-27 that represents a novel phylum Gemmatimonadetes.</title>
        <authorList>
            <person name="Takasaki K."/>
            <person name="Ichikawa N."/>
            <person name="Miura H."/>
            <person name="Matsushita S."/>
            <person name="Watanabe Y."/>
            <person name="Oguchi A."/>
            <person name="Ankai A."/>
            <person name="Yashiro I."/>
            <person name="Takahashi M."/>
            <person name="Terui Y."/>
            <person name="Fukui S."/>
            <person name="Yokoyama H."/>
            <person name="Tanikawa S."/>
            <person name="Hanada S."/>
            <person name="Kamagata Y."/>
            <person name="Fujita N."/>
        </authorList>
    </citation>
    <scope>NUCLEOTIDE SEQUENCE [LARGE SCALE GENOMIC DNA]</scope>
    <source>
        <strain evidence="3">T-27 / DSM 14586 / JCM 11422 / NBRC 100505</strain>
    </source>
</reference>
<name>C1AD10_GEMAT</name>
<organism evidence="2 3">
    <name type="scientific">Gemmatimonas aurantiaca (strain DSM 14586 / JCM 11422 / NBRC 100505 / T-27)</name>
    <dbReference type="NCBI Taxonomy" id="379066"/>
    <lineage>
        <taxon>Bacteria</taxon>
        <taxon>Pseudomonadati</taxon>
        <taxon>Gemmatimonadota</taxon>
        <taxon>Gemmatimonadia</taxon>
        <taxon>Gemmatimonadales</taxon>
        <taxon>Gemmatimonadaceae</taxon>
        <taxon>Gemmatimonas</taxon>
    </lineage>
</organism>
<dbReference type="HOGENOM" id="CLU_1494170_0_0_0"/>
<keyword evidence="1" id="KW-0472">Membrane</keyword>
<dbReference type="Proteomes" id="UP000002209">
    <property type="component" value="Chromosome"/>
</dbReference>
<dbReference type="KEGG" id="gau:GAU_3345"/>
<keyword evidence="1" id="KW-0812">Transmembrane</keyword>
<feature type="transmembrane region" description="Helical" evidence="1">
    <location>
        <begin position="83"/>
        <end position="104"/>
    </location>
</feature>
<accession>C1AD10</accession>
<sequence>MREEGHSVSVQEEEEISAFRQVEMGRTLERVSREMAGRPDALPACLPSVGAGARGTFLTFSISLSMVSTPPLAPSPAALRQRFVLKLVAALCLISMVLNAFILWRVWPEWHAGVPDFDPDQYRGIALGSLAGIALSLAIPIPMLVLQARPAKRGLRVVLWVSWLLLMVFCTWAFAVRLLR</sequence>